<dbReference type="STRING" id="1538553.JT25_008390"/>
<dbReference type="OrthoDB" id="3367557at2"/>
<evidence type="ECO:0000313" key="2">
    <source>
        <dbReference type="Proteomes" id="UP000030512"/>
    </source>
</evidence>
<protein>
    <recommendedName>
        <fullName evidence="3">JAB domain-containing protein</fullName>
    </recommendedName>
</protein>
<keyword evidence="2" id="KW-1185">Reference proteome</keyword>
<dbReference type="SUPFAM" id="SSF102712">
    <property type="entry name" value="JAB1/MPN domain"/>
    <property type="match status" value="1"/>
</dbReference>
<evidence type="ECO:0008006" key="3">
    <source>
        <dbReference type="Google" id="ProtNLM"/>
    </source>
</evidence>
<dbReference type="AlphaFoldDB" id="A0A126T361"/>
<name>A0A126T361_9GAMM</name>
<gene>
    <name evidence="1" type="ORF">JT25_008390</name>
</gene>
<reference evidence="1 2" key="1">
    <citation type="journal article" date="2015" name="Environ. Microbiol.">
        <title>Methane oxidation coupled to nitrate reduction under hypoxia by the Gammaproteobacterium Methylomonas denitrificans, sp. nov. type strain FJG1.</title>
        <authorList>
            <person name="Kits K.D."/>
            <person name="Klotz M.G."/>
            <person name="Stein L.Y."/>
        </authorList>
    </citation>
    <scope>NUCLEOTIDE SEQUENCE [LARGE SCALE GENOMIC DNA]</scope>
    <source>
        <strain evidence="1 2">FJG1</strain>
    </source>
</reference>
<dbReference type="KEGG" id="mdn:JT25_008390"/>
<dbReference type="Gene3D" id="3.40.140.10">
    <property type="entry name" value="Cytidine Deaminase, domain 2"/>
    <property type="match status" value="1"/>
</dbReference>
<sequence>MAAEQNIKIPFLTWLLLVAELKKRGKGRQESGAFLLGKTGATKRRIETFVCYDDLDPSALLSGVVVFHGSGFSALWEYCAKNSLQVLADVHTHPTRDVRQSYIDKSHPMIPVPGHIGLILPRYGNTSKCSLVGVGIHVFQGQGCWKSFSHNDPGAPVSLSLW</sequence>
<proteinExistence type="predicted"/>
<dbReference type="EMBL" id="CP014476">
    <property type="protein sequence ID" value="AMK76510.1"/>
    <property type="molecule type" value="Genomic_DNA"/>
</dbReference>
<organism evidence="1 2">
    <name type="scientific">Methylomonas denitrificans</name>
    <dbReference type="NCBI Taxonomy" id="1538553"/>
    <lineage>
        <taxon>Bacteria</taxon>
        <taxon>Pseudomonadati</taxon>
        <taxon>Pseudomonadota</taxon>
        <taxon>Gammaproteobacteria</taxon>
        <taxon>Methylococcales</taxon>
        <taxon>Methylococcaceae</taxon>
        <taxon>Methylomonas</taxon>
    </lineage>
</organism>
<dbReference type="RefSeq" id="WP_036274948.1">
    <property type="nucleotide sequence ID" value="NZ_CP014476.1"/>
</dbReference>
<accession>A0A126T361</accession>
<dbReference type="Proteomes" id="UP000030512">
    <property type="component" value="Chromosome"/>
</dbReference>
<evidence type="ECO:0000313" key="1">
    <source>
        <dbReference type="EMBL" id="AMK76510.1"/>
    </source>
</evidence>